<proteinExistence type="predicted"/>
<name>A0A0R3T0R9_RODNA</name>
<evidence type="ECO:0000313" key="2">
    <source>
        <dbReference type="Proteomes" id="UP000278807"/>
    </source>
</evidence>
<evidence type="ECO:0000313" key="1">
    <source>
        <dbReference type="EMBL" id="VDN96294.1"/>
    </source>
</evidence>
<evidence type="ECO:0000313" key="3">
    <source>
        <dbReference type="WBParaSite" id="HNAJ_0000043401-mRNA-1"/>
    </source>
</evidence>
<organism evidence="3">
    <name type="scientific">Rodentolepis nana</name>
    <name type="common">Dwarf tapeworm</name>
    <name type="synonym">Hymenolepis nana</name>
    <dbReference type="NCBI Taxonomy" id="102285"/>
    <lineage>
        <taxon>Eukaryota</taxon>
        <taxon>Metazoa</taxon>
        <taxon>Spiralia</taxon>
        <taxon>Lophotrochozoa</taxon>
        <taxon>Platyhelminthes</taxon>
        <taxon>Cestoda</taxon>
        <taxon>Eucestoda</taxon>
        <taxon>Cyclophyllidea</taxon>
        <taxon>Hymenolepididae</taxon>
        <taxon>Rodentolepis</taxon>
    </lineage>
</organism>
<dbReference type="EMBL" id="UZAE01000113">
    <property type="protein sequence ID" value="VDN96294.1"/>
    <property type="molecule type" value="Genomic_DNA"/>
</dbReference>
<reference evidence="1 2" key="2">
    <citation type="submission" date="2018-11" db="EMBL/GenBank/DDBJ databases">
        <authorList>
            <consortium name="Pathogen Informatics"/>
        </authorList>
    </citation>
    <scope>NUCLEOTIDE SEQUENCE [LARGE SCALE GENOMIC DNA]</scope>
</reference>
<keyword evidence="2" id="KW-1185">Reference proteome</keyword>
<protein>
    <submittedName>
        <fullName evidence="3">DUF4038 domain-containing protein</fullName>
    </submittedName>
</protein>
<accession>A0A0R3T0R9</accession>
<dbReference type="Proteomes" id="UP000278807">
    <property type="component" value="Unassembled WGS sequence"/>
</dbReference>
<sequence>MISFGRHAYLSQNEVSKERLALDQADILLVLSIVNHCRYQDENANYHWVHLLNCSYNSYEVVMHCYLIPSQVVPKKIVIFDGLIFNHGAESKELIFEELKKFPDSQYKRDFDRIYPQVYDISSIIEEIG</sequence>
<dbReference type="WBParaSite" id="HNAJ_0000043401-mRNA-1">
    <property type="protein sequence ID" value="HNAJ_0000043401-mRNA-1"/>
    <property type="gene ID" value="HNAJ_0000043401"/>
</dbReference>
<dbReference type="AlphaFoldDB" id="A0A0R3T0R9"/>
<reference evidence="3" key="1">
    <citation type="submission" date="2017-02" db="UniProtKB">
        <authorList>
            <consortium name="WormBaseParasite"/>
        </authorList>
    </citation>
    <scope>IDENTIFICATION</scope>
</reference>
<gene>
    <name evidence="1" type="ORF">HNAJ_LOCUS435</name>
</gene>